<evidence type="ECO:0000259" key="2">
    <source>
        <dbReference type="PROSITE" id="PS50802"/>
    </source>
</evidence>
<evidence type="ECO:0000313" key="3">
    <source>
        <dbReference type="EMBL" id="QGY27778.1"/>
    </source>
</evidence>
<protein>
    <recommendedName>
        <fullName evidence="2">OTU domain-containing protein</fullName>
    </recommendedName>
</protein>
<sequence>MSDNNIFVPYSSSEAIRFSHAAPAPPTLPLNSVSACWQLPVSLQPQVTFNHPLRQAVKPRIHRPEVASRMLIPDQRPHAARHPKIVAMRHRLTKTLENAGNAKKVLATIHGRITHQPESLTPAETLLYRAAHETGVMPALMTLPGADGRPQTTPQKKSYNSLSSAGEIARITSRRQHNESDSHYVLRLMENPDLLQRDISILSGVTDQDLRYRPEYKTLSKEGKEAQEATPKGEDESGPAYVRRIYPLYPDLCEDDFCVLAWMDIRRLRKLWMFKSFTKAATQAMRLTPQLEDESALDYARRLHLLDPGLTPHELSAIARMDESDLRQRAEFKTLSEVGQRIFETQSRRDDESPLQCAIRLFRDHEDLTLGDISYISGMSEPNLRQRPEFKPLTTEVEMATQATRRQDGEGNHAYAVRLFTDHPHLTPAEICVGVGVSEQNLRQWPEFIPLTDAAKAARQATPQRDHETPMDWAVRLHEDHPALVIPELSSITKASVSSLRKRPEFRDIIELNKKNMRRKQTITFPRVPQPRPAKPHAASRRLLESNIKLQDLKRFSWPVLTTIFQHTWQPEEAAEDYAVRLQELIPNIPQRAVGRLTKLSLQALRKIPAFQTLSDLGKKIHASTPREADESAEDYARRLLGLRPKPSYRDISLLTGEDERRLRYRPEYQTLSKAGARIKKMTPRKLMETIHEYARRLHHLYPKLPISDISVLAWLDIRTLHEMGIKVAGHVRDEDNFLIPAPVAASPVPSLLDFTNLTPVPTPFPFGTLAPADINRLITPLPSHISSPIDLNSVKTPQPATFHFNMVAVPPASGWVPSVQQIQEMGHFLLRQSGSFNNQLADDALNMLLASGIMPAGIVLVVNEFRADGSFNPQEIRASAEPQLNEIYLNLVLQRDTHLPGASTGSDASAHYWPVGLDGRTIDTRYDGNCLYESISIGLELLGFVGFTAGVLRNAVADEFIQHSAKWLQWVDMATLYQEWQQARASVKATPY</sequence>
<dbReference type="Proteomes" id="UP000502005">
    <property type="component" value="Chromosome"/>
</dbReference>
<feature type="domain" description="OTU" evidence="2">
    <location>
        <begin position="920"/>
        <end position="993"/>
    </location>
</feature>
<dbReference type="PROSITE" id="PS50802">
    <property type="entry name" value="OTU"/>
    <property type="match status" value="1"/>
</dbReference>
<dbReference type="RefSeq" id="WP_208713799.1">
    <property type="nucleotide sequence ID" value="NZ_CP024768.1"/>
</dbReference>
<organism evidence="3 4">
    <name type="scientific">Pantoea cypripedii</name>
    <name type="common">Pectobacterium cypripedii</name>
    <name type="synonym">Erwinia cypripedii</name>
    <dbReference type="NCBI Taxonomy" id="55209"/>
    <lineage>
        <taxon>Bacteria</taxon>
        <taxon>Pseudomonadati</taxon>
        <taxon>Pseudomonadota</taxon>
        <taxon>Gammaproteobacteria</taxon>
        <taxon>Enterobacterales</taxon>
        <taxon>Erwiniaceae</taxon>
        <taxon>Pantoea</taxon>
    </lineage>
</organism>
<gene>
    <name evidence="3" type="ORF">CUN67_02020</name>
</gene>
<reference evidence="3 4" key="1">
    <citation type="submission" date="2017-11" db="EMBL/GenBank/DDBJ databases">
        <title>Genome sequence of Pantoea cypripedii NE1.</title>
        <authorList>
            <person name="Nascimento F.X."/>
        </authorList>
    </citation>
    <scope>NUCLEOTIDE SEQUENCE [LARGE SCALE GENOMIC DNA]</scope>
    <source>
        <strain evidence="3 4">NE1</strain>
    </source>
</reference>
<dbReference type="EMBL" id="CP024768">
    <property type="protein sequence ID" value="QGY27778.1"/>
    <property type="molecule type" value="Genomic_DNA"/>
</dbReference>
<dbReference type="AlphaFoldDB" id="A0A6B9FWF8"/>
<evidence type="ECO:0000313" key="4">
    <source>
        <dbReference type="Proteomes" id="UP000502005"/>
    </source>
</evidence>
<evidence type="ECO:0000256" key="1">
    <source>
        <dbReference type="SAM" id="MobiDB-lite"/>
    </source>
</evidence>
<name>A0A6B9FWF8_PANCY</name>
<feature type="compositionally biased region" description="Basic and acidic residues" evidence="1">
    <location>
        <begin position="217"/>
        <end position="235"/>
    </location>
</feature>
<feature type="region of interest" description="Disordered" evidence="1">
    <location>
        <begin position="217"/>
        <end position="237"/>
    </location>
</feature>
<accession>A0A6B9FWF8</accession>
<dbReference type="InterPro" id="IPR003323">
    <property type="entry name" value="OTU_dom"/>
</dbReference>
<proteinExistence type="predicted"/>